<proteinExistence type="predicted"/>
<accession>A0A0D6JCD2</accession>
<name>A0A0D6JCD2_9HYPH</name>
<organism evidence="2 3">
    <name type="scientific">Candidatus Filomicrobium marinum</name>
    <dbReference type="NCBI Taxonomy" id="1608628"/>
    <lineage>
        <taxon>Bacteria</taxon>
        <taxon>Pseudomonadati</taxon>
        <taxon>Pseudomonadota</taxon>
        <taxon>Alphaproteobacteria</taxon>
        <taxon>Hyphomicrobiales</taxon>
        <taxon>Hyphomicrobiaceae</taxon>
        <taxon>Filomicrobium</taxon>
    </lineage>
</organism>
<dbReference type="KEGG" id="fil:BN1229_v1_0701"/>
<evidence type="ECO:0000313" key="2">
    <source>
        <dbReference type="EMBL" id="CPR16212.1"/>
    </source>
</evidence>
<dbReference type="AlphaFoldDB" id="A0A0D6JCD2"/>
<evidence type="ECO:0000313" key="3">
    <source>
        <dbReference type="Proteomes" id="UP000033187"/>
    </source>
</evidence>
<reference evidence="3" key="1">
    <citation type="submission" date="2015-02" db="EMBL/GenBank/DDBJ databases">
        <authorList>
            <person name="Chooi Y.-H."/>
        </authorList>
    </citation>
    <scope>NUCLEOTIDE SEQUENCE [LARGE SCALE GENOMIC DNA]</scope>
    <source>
        <strain evidence="3">strain Y</strain>
    </source>
</reference>
<dbReference type="Proteomes" id="UP000033187">
    <property type="component" value="Chromosome 1"/>
</dbReference>
<dbReference type="EMBL" id="LN829119">
    <property type="protein sequence ID" value="CPR16212.1"/>
    <property type="molecule type" value="Genomic_DNA"/>
</dbReference>
<protein>
    <submittedName>
        <fullName evidence="2">Uncharacterized protein</fullName>
    </submittedName>
</protein>
<evidence type="ECO:0000256" key="1">
    <source>
        <dbReference type="SAM" id="MobiDB-lite"/>
    </source>
</evidence>
<sequence>MLDYSFWNEPEVAAAREQVIASAEAFEAGSGGESALERAVIVFNAVVEQVRTRLGHYENDEKEDGLSDEEHRMVLGRRLEDAKVPPPQIANLVRARACMLAAVRDLDKPLGKWEREFIFNCSCGVYETAGIAARREQKERERAWRGTKSGRQRRAFRRGTSRLNRANGKSLRRG</sequence>
<feature type="region of interest" description="Disordered" evidence="1">
    <location>
        <begin position="137"/>
        <end position="174"/>
    </location>
</feature>
<keyword evidence="3" id="KW-1185">Reference proteome</keyword>
<feature type="compositionally biased region" description="Basic residues" evidence="1">
    <location>
        <begin position="148"/>
        <end position="160"/>
    </location>
</feature>
<gene>
    <name evidence="2" type="ORF">YBN1229_v1_0704</name>
</gene>
<dbReference type="KEGG" id="fiy:BN1229_v1_0704"/>